<dbReference type="Proteomes" id="UP001301958">
    <property type="component" value="Unassembled WGS sequence"/>
</dbReference>
<organism evidence="2 3">
    <name type="scientific">Podospora fimiseda</name>
    <dbReference type="NCBI Taxonomy" id="252190"/>
    <lineage>
        <taxon>Eukaryota</taxon>
        <taxon>Fungi</taxon>
        <taxon>Dikarya</taxon>
        <taxon>Ascomycota</taxon>
        <taxon>Pezizomycotina</taxon>
        <taxon>Sordariomycetes</taxon>
        <taxon>Sordariomycetidae</taxon>
        <taxon>Sordariales</taxon>
        <taxon>Podosporaceae</taxon>
        <taxon>Podospora</taxon>
    </lineage>
</organism>
<evidence type="ECO:0000256" key="1">
    <source>
        <dbReference type="SAM" id="Phobius"/>
    </source>
</evidence>
<sequence length="62" mass="7179">ILGWFVSFCSLWLAWSSLCVFLGDRVWLVREVGLFLCESGVGRWERGLVFFFPFAVAFWVGN</sequence>
<keyword evidence="1" id="KW-0812">Transmembrane</keyword>
<dbReference type="EMBL" id="MU865512">
    <property type="protein sequence ID" value="KAK4221825.1"/>
    <property type="molecule type" value="Genomic_DNA"/>
</dbReference>
<feature type="non-terminal residue" evidence="2">
    <location>
        <position position="1"/>
    </location>
</feature>
<keyword evidence="1" id="KW-0472">Membrane</keyword>
<proteinExistence type="predicted"/>
<name>A0AAN6YQ11_9PEZI</name>
<reference evidence="2" key="2">
    <citation type="submission" date="2023-05" db="EMBL/GenBank/DDBJ databases">
        <authorList>
            <consortium name="Lawrence Berkeley National Laboratory"/>
            <person name="Steindorff A."/>
            <person name="Hensen N."/>
            <person name="Bonometti L."/>
            <person name="Westerberg I."/>
            <person name="Brannstrom I.O."/>
            <person name="Guillou S."/>
            <person name="Cros-Aarteil S."/>
            <person name="Calhoun S."/>
            <person name="Haridas S."/>
            <person name="Kuo A."/>
            <person name="Mondo S."/>
            <person name="Pangilinan J."/>
            <person name="Riley R."/>
            <person name="Labutti K."/>
            <person name="Andreopoulos B."/>
            <person name="Lipzen A."/>
            <person name="Chen C."/>
            <person name="Yanf M."/>
            <person name="Daum C."/>
            <person name="Ng V."/>
            <person name="Clum A."/>
            <person name="Ohm R."/>
            <person name="Martin F."/>
            <person name="Silar P."/>
            <person name="Natvig D."/>
            <person name="Lalanne C."/>
            <person name="Gautier V."/>
            <person name="Ament-Velasquez S.L."/>
            <person name="Kruys A."/>
            <person name="Hutchinson M.I."/>
            <person name="Powell A.J."/>
            <person name="Barry K."/>
            <person name="Miller A.N."/>
            <person name="Grigoriev I.V."/>
            <person name="Debuchy R."/>
            <person name="Gladieux P."/>
            <person name="Thoren M.H."/>
            <person name="Johannesson H."/>
        </authorList>
    </citation>
    <scope>NUCLEOTIDE SEQUENCE</scope>
    <source>
        <strain evidence="2">CBS 990.96</strain>
    </source>
</reference>
<accession>A0AAN6YQ11</accession>
<protein>
    <submittedName>
        <fullName evidence="2">Uncharacterized protein</fullName>
    </submittedName>
</protein>
<keyword evidence="1" id="KW-1133">Transmembrane helix</keyword>
<dbReference type="AlphaFoldDB" id="A0AAN6YQ11"/>
<keyword evidence="3" id="KW-1185">Reference proteome</keyword>
<feature type="transmembrane region" description="Helical" evidence="1">
    <location>
        <begin position="43"/>
        <end position="61"/>
    </location>
</feature>
<reference evidence="2" key="1">
    <citation type="journal article" date="2023" name="Mol. Phylogenet. Evol.">
        <title>Genome-scale phylogeny and comparative genomics of the fungal order Sordariales.</title>
        <authorList>
            <person name="Hensen N."/>
            <person name="Bonometti L."/>
            <person name="Westerberg I."/>
            <person name="Brannstrom I.O."/>
            <person name="Guillou S."/>
            <person name="Cros-Aarteil S."/>
            <person name="Calhoun S."/>
            <person name="Haridas S."/>
            <person name="Kuo A."/>
            <person name="Mondo S."/>
            <person name="Pangilinan J."/>
            <person name="Riley R."/>
            <person name="LaButti K."/>
            <person name="Andreopoulos B."/>
            <person name="Lipzen A."/>
            <person name="Chen C."/>
            <person name="Yan M."/>
            <person name="Daum C."/>
            <person name="Ng V."/>
            <person name="Clum A."/>
            <person name="Steindorff A."/>
            <person name="Ohm R.A."/>
            <person name="Martin F."/>
            <person name="Silar P."/>
            <person name="Natvig D.O."/>
            <person name="Lalanne C."/>
            <person name="Gautier V."/>
            <person name="Ament-Velasquez S.L."/>
            <person name="Kruys A."/>
            <person name="Hutchinson M.I."/>
            <person name="Powell A.J."/>
            <person name="Barry K."/>
            <person name="Miller A.N."/>
            <person name="Grigoriev I.V."/>
            <person name="Debuchy R."/>
            <person name="Gladieux P."/>
            <person name="Hiltunen Thoren M."/>
            <person name="Johannesson H."/>
        </authorList>
    </citation>
    <scope>NUCLEOTIDE SEQUENCE</scope>
    <source>
        <strain evidence="2">CBS 990.96</strain>
    </source>
</reference>
<evidence type="ECO:0000313" key="3">
    <source>
        <dbReference type="Proteomes" id="UP001301958"/>
    </source>
</evidence>
<gene>
    <name evidence="2" type="ORF">QBC38DRAFT_491286</name>
</gene>
<evidence type="ECO:0000313" key="2">
    <source>
        <dbReference type="EMBL" id="KAK4221825.1"/>
    </source>
</evidence>
<comment type="caution">
    <text evidence="2">The sequence shown here is derived from an EMBL/GenBank/DDBJ whole genome shotgun (WGS) entry which is preliminary data.</text>
</comment>